<dbReference type="InterPro" id="IPR001867">
    <property type="entry name" value="OmpR/PhoB-type_DNA-bd"/>
</dbReference>
<dbReference type="SMART" id="SM00448">
    <property type="entry name" value="REC"/>
    <property type="match status" value="1"/>
</dbReference>
<evidence type="ECO:0000259" key="7">
    <source>
        <dbReference type="PROSITE" id="PS51755"/>
    </source>
</evidence>
<dbReference type="GO" id="GO:0032993">
    <property type="term" value="C:protein-DNA complex"/>
    <property type="evidence" value="ECO:0007669"/>
    <property type="project" value="TreeGrafter"/>
</dbReference>
<feature type="domain" description="OmpR/PhoB-type" evidence="7">
    <location>
        <begin position="140"/>
        <end position="239"/>
    </location>
</feature>
<dbReference type="GO" id="GO:0000156">
    <property type="term" value="F:phosphorelay response regulator activity"/>
    <property type="evidence" value="ECO:0007669"/>
    <property type="project" value="TreeGrafter"/>
</dbReference>
<dbReference type="InterPro" id="IPR011006">
    <property type="entry name" value="CheY-like_superfamily"/>
</dbReference>
<dbReference type="SMART" id="SM00862">
    <property type="entry name" value="Trans_reg_C"/>
    <property type="match status" value="1"/>
</dbReference>
<accession>A0A0K6I7Q5</accession>
<dbReference type="RefSeq" id="WP_055451338.1">
    <property type="nucleotide sequence ID" value="NZ_CYHF01000009.1"/>
</dbReference>
<evidence type="ECO:0000256" key="3">
    <source>
        <dbReference type="ARBA" id="ARBA00023125"/>
    </source>
</evidence>
<dbReference type="STRING" id="339866.GCA_001418255_02489"/>
<dbReference type="InterPro" id="IPR001789">
    <property type="entry name" value="Sig_transdc_resp-reg_receiver"/>
</dbReference>
<evidence type="ECO:0000256" key="5">
    <source>
        <dbReference type="PROSITE-ProRule" id="PRU01091"/>
    </source>
</evidence>
<dbReference type="GO" id="GO:0000976">
    <property type="term" value="F:transcription cis-regulatory region binding"/>
    <property type="evidence" value="ECO:0007669"/>
    <property type="project" value="TreeGrafter"/>
</dbReference>
<feature type="domain" description="Response regulatory" evidence="6">
    <location>
        <begin position="15"/>
        <end position="131"/>
    </location>
</feature>
<gene>
    <name evidence="8" type="ORF">Ga0061069_10991</name>
</gene>
<dbReference type="CDD" id="cd00383">
    <property type="entry name" value="trans_reg_C"/>
    <property type="match status" value="1"/>
</dbReference>
<dbReference type="CDD" id="cd17574">
    <property type="entry name" value="REC_OmpR"/>
    <property type="match status" value="1"/>
</dbReference>
<keyword evidence="1 4" id="KW-0597">Phosphoprotein</keyword>
<dbReference type="InterPro" id="IPR016032">
    <property type="entry name" value="Sig_transdc_resp-reg_C-effctor"/>
</dbReference>
<evidence type="ECO:0000256" key="1">
    <source>
        <dbReference type="ARBA" id="ARBA00022553"/>
    </source>
</evidence>
<keyword evidence="9" id="KW-1185">Reference proteome</keyword>
<organism evidence="8 9">
    <name type="scientific">Thiomonas bhubaneswarensis</name>
    <dbReference type="NCBI Taxonomy" id="339866"/>
    <lineage>
        <taxon>Bacteria</taxon>
        <taxon>Pseudomonadati</taxon>
        <taxon>Pseudomonadota</taxon>
        <taxon>Betaproteobacteria</taxon>
        <taxon>Burkholderiales</taxon>
        <taxon>Thiomonas</taxon>
    </lineage>
</organism>
<dbReference type="SUPFAM" id="SSF52172">
    <property type="entry name" value="CheY-like"/>
    <property type="match status" value="1"/>
</dbReference>
<feature type="DNA-binding region" description="OmpR/PhoB-type" evidence="5">
    <location>
        <begin position="140"/>
        <end position="239"/>
    </location>
</feature>
<dbReference type="PANTHER" id="PTHR48111">
    <property type="entry name" value="REGULATOR OF RPOS"/>
    <property type="match status" value="1"/>
</dbReference>
<dbReference type="PANTHER" id="PTHR48111:SF40">
    <property type="entry name" value="PHOSPHATE REGULON TRANSCRIPTIONAL REGULATORY PROTEIN PHOB"/>
    <property type="match status" value="1"/>
</dbReference>
<dbReference type="GO" id="GO:0005829">
    <property type="term" value="C:cytosol"/>
    <property type="evidence" value="ECO:0007669"/>
    <property type="project" value="TreeGrafter"/>
</dbReference>
<protein>
    <submittedName>
        <fullName evidence="8">DNA-binding response regulator, OmpR family, contains REC and winged-helix (WHTH) domain</fullName>
    </submittedName>
</protein>
<dbReference type="SUPFAM" id="SSF46894">
    <property type="entry name" value="C-terminal effector domain of the bipartite response regulators"/>
    <property type="match status" value="1"/>
</dbReference>
<evidence type="ECO:0000313" key="9">
    <source>
        <dbReference type="Proteomes" id="UP000183649"/>
    </source>
</evidence>
<dbReference type="InterPro" id="IPR039420">
    <property type="entry name" value="WalR-like"/>
</dbReference>
<dbReference type="Pfam" id="PF00072">
    <property type="entry name" value="Response_reg"/>
    <property type="match status" value="1"/>
</dbReference>
<evidence type="ECO:0000256" key="4">
    <source>
        <dbReference type="PROSITE-ProRule" id="PRU00169"/>
    </source>
</evidence>
<name>A0A0K6I7Q5_9BURK</name>
<dbReference type="Gene3D" id="1.10.10.10">
    <property type="entry name" value="Winged helix-like DNA-binding domain superfamily/Winged helix DNA-binding domain"/>
    <property type="match status" value="1"/>
</dbReference>
<dbReference type="AlphaFoldDB" id="A0A0K6I7Q5"/>
<keyword evidence="3 5" id="KW-0238">DNA-binding</keyword>
<dbReference type="PROSITE" id="PS51755">
    <property type="entry name" value="OMPR_PHOB"/>
    <property type="match status" value="1"/>
</dbReference>
<dbReference type="PROSITE" id="PS50110">
    <property type="entry name" value="RESPONSE_REGULATORY"/>
    <property type="match status" value="1"/>
</dbReference>
<dbReference type="GO" id="GO:0006355">
    <property type="term" value="P:regulation of DNA-templated transcription"/>
    <property type="evidence" value="ECO:0007669"/>
    <property type="project" value="InterPro"/>
</dbReference>
<dbReference type="Gene3D" id="3.40.50.2300">
    <property type="match status" value="1"/>
</dbReference>
<evidence type="ECO:0000259" key="6">
    <source>
        <dbReference type="PROSITE" id="PS50110"/>
    </source>
</evidence>
<sequence>MTFFSSTVPPVSALRIAYLEDDLLVAQEVMGWLKEAGYAVQHFSDGQDFARFVERGGADACLLDWMLPGMSGPDVLCRLRLQLGANVPPVIFLTGRNLETDVVQALESGADDYLVKPLSRPVLLARLQAVLRRSGSALPAARLRLGEIEADCARRQIFVQGQRVDLTDRETDLALYFLQNVNRLLTRDFLIQTIWGLRPEVETRTIDVHVSALRRKLRLQPESGWRLVSVYGRGYRLERARSADEGPLTVPPELDD</sequence>
<dbReference type="Pfam" id="PF00486">
    <property type="entry name" value="Trans_reg_C"/>
    <property type="match status" value="1"/>
</dbReference>
<dbReference type="InterPro" id="IPR036388">
    <property type="entry name" value="WH-like_DNA-bd_sf"/>
</dbReference>
<evidence type="ECO:0000313" key="8">
    <source>
        <dbReference type="EMBL" id="CUA99362.1"/>
    </source>
</evidence>
<dbReference type="EMBL" id="CYHF01000009">
    <property type="protein sequence ID" value="CUA99362.1"/>
    <property type="molecule type" value="Genomic_DNA"/>
</dbReference>
<feature type="modified residue" description="4-aspartylphosphate" evidence="4">
    <location>
        <position position="64"/>
    </location>
</feature>
<reference evidence="9" key="1">
    <citation type="submission" date="2015-08" db="EMBL/GenBank/DDBJ databases">
        <authorList>
            <person name="Varghese N."/>
        </authorList>
    </citation>
    <scope>NUCLEOTIDE SEQUENCE [LARGE SCALE GENOMIC DNA]</scope>
    <source>
        <strain evidence="9">DSM 18181</strain>
    </source>
</reference>
<dbReference type="Proteomes" id="UP000183649">
    <property type="component" value="Unassembled WGS sequence"/>
</dbReference>
<keyword evidence="2" id="KW-0902">Two-component regulatory system</keyword>
<dbReference type="OrthoDB" id="9802426at2"/>
<evidence type="ECO:0000256" key="2">
    <source>
        <dbReference type="ARBA" id="ARBA00023012"/>
    </source>
</evidence>
<proteinExistence type="predicted"/>